<dbReference type="PANTHER" id="PTHR33204">
    <property type="entry name" value="TRANSCRIPTIONAL REGULATOR, MARR FAMILY"/>
    <property type="match status" value="1"/>
</dbReference>
<gene>
    <name evidence="5" type="ORF">ACJDU8_08925</name>
</gene>
<dbReference type="PROSITE" id="PS51118">
    <property type="entry name" value="HTH_HXLR"/>
    <property type="match status" value="1"/>
</dbReference>
<dbReference type="InterPro" id="IPR002577">
    <property type="entry name" value="HTH_HxlR"/>
</dbReference>
<evidence type="ECO:0000313" key="5">
    <source>
        <dbReference type="EMBL" id="MFL0195682.1"/>
    </source>
</evidence>
<accession>A0ABW8SI27</accession>
<keyword evidence="2" id="KW-0238">DNA-binding</keyword>
<feature type="domain" description="HTH hxlR-type" evidence="4">
    <location>
        <begin position="25"/>
        <end position="124"/>
    </location>
</feature>
<keyword evidence="1" id="KW-0805">Transcription regulation</keyword>
<dbReference type="Pfam" id="PF01638">
    <property type="entry name" value="HxlR"/>
    <property type="match status" value="1"/>
</dbReference>
<name>A0ABW8SI27_9CLOT</name>
<keyword evidence="3" id="KW-0804">Transcription</keyword>
<dbReference type="Gene3D" id="1.10.10.10">
    <property type="entry name" value="Winged helix-like DNA-binding domain superfamily/Winged helix DNA-binding domain"/>
    <property type="match status" value="1"/>
</dbReference>
<reference evidence="5 6" key="1">
    <citation type="submission" date="2024-11" db="EMBL/GenBank/DDBJ databases">
        <authorList>
            <person name="Heng Y.C."/>
            <person name="Lim A.C.H."/>
            <person name="Lee J.K.Y."/>
            <person name="Kittelmann S."/>
        </authorList>
    </citation>
    <scope>NUCLEOTIDE SEQUENCE [LARGE SCALE GENOMIC DNA]</scope>
    <source>
        <strain evidence="5 6">WILCCON 0269</strain>
    </source>
</reference>
<dbReference type="PANTHER" id="PTHR33204:SF29">
    <property type="entry name" value="TRANSCRIPTIONAL REGULATOR"/>
    <property type="match status" value="1"/>
</dbReference>
<dbReference type="InterPro" id="IPR036388">
    <property type="entry name" value="WH-like_DNA-bd_sf"/>
</dbReference>
<evidence type="ECO:0000313" key="6">
    <source>
        <dbReference type="Proteomes" id="UP001623660"/>
    </source>
</evidence>
<dbReference type="Proteomes" id="UP001623660">
    <property type="component" value="Unassembled WGS sequence"/>
</dbReference>
<organism evidence="5 6">
    <name type="scientific">Candidatus Clostridium eludens</name>
    <dbReference type="NCBI Taxonomy" id="3381663"/>
    <lineage>
        <taxon>Bacteria</taxon>
        <taxon>Bacillati</taxon>
        <taxon>Bacillota</taxon>
        <taxon>Clostridia</taxon>
        <taxon>Eubacteriales</taxon>
        <taxon>Clostridiaceae</taxon>
        <taxon>Clostridium</taxon>
    </lineage>
</organism>
<evidence type="ECO:0000256" key="2">
    <source>
        <dbReference type="ARBA" id="ARBA00023125"/>
    </source>
</evidence>
<dbReference type="EMBL" id="JBJHZX010000011">
    <property type="protein sequence ID" value="MFL0195682.1"/>
    <property type="molecule type" value="Genomic_DNA"/>
</dbReference>
<sequence>MITEKTTAKNIDEELRGICPCMEECPLSNAIKIIGGKWKLQILCVLKNDGPIRYSQLKQKVHGITNTMLASSLRELEADGLVNRKQYNVMPLRVEYSSTELVDDLVPILMQLGKWAKKVSQYSKVDTSCDML</sequence>
<evidence type="ECO:0000256" key="3">
    <source>
        <dbReference type="ARBA" id="ARBA00023163"/>
    </source>
</evidence>
<evidence type="ECO:0000256" key="1">
    <source>
        <dbReference type="ARBA" id="ARBA00023015"/>
    </source>
</evidence>
<dbReference type="RefSeq" id="WP_406791801.1">
    <property type="nucleotide sequence ID" value="NZ_JBJHZX010000011.1"/>
</dbReference>
<comment type="caution">
    <text evidence="5">The sequence shown here is derived from an EMBL/GenBank/DDBJ whole genome shotgun (WGS) entry which is preliminary data.</text>
</comment>
<proteinExistence type="predicted"/>
<dbReference type="InterPro" id="IPR036390">
    <property type="entry name" value="WH_DNA-bd_sf"/>
</dbReference>
<dbReference type="SUPFAM" id="SSF46785">
    <property type="entry name" value="Winged helix' DNA-binding domain"/>
    <property type="match status" value="1"/>
</dbReference>
<keyword evidence="6" id="KW-1185">Reference proteome</keyword>
<protein>
    <submittedName>
        <fullName evidence="5">Winged helix-turn-helix transcriptional regulator</fullName>
    </submittedName>
</protein>
<evidence type="ECO:0000259" key="4">
    <source>
        <dbReference type="PROSITE" id="PS51118"/>
    </source>
</evidence>